<sequence length="746" mass="84835">MAVHAGVFASASITESTGETEHEQLEEIEVIFGNFRRIDRAALRKCRNLHTLTMVNCNLVEISSLEPLGASLVHLCLSNQNISKMSGLSALRELRHLYLQQNHISQIEGLESCRKLKTLWLYDNCLTTVDNLGFCTDLRELWLQNNKIQTLKATSGGISELVNLQRLNLANNRIRDVDEFEYLRKLIVLRQLTFADDHFGSNPIVSHPDYRSFAITILKQLRQLDGTLVGSDERTTAEDQFFTQSMEFNDQLAELTLAYQQELRSISTRKERGTSNAQMLQQELMEALNDVEACVTAGQSQIEEEKRRQLQLREENSQLLRESVARLQQDFCAAIKEEYDRGEKILLKEERDYEIMELEGMAERNQALIIAELQSAFPTTIAFQQLLQHMPDYRFIAESFQRPTNQQQEAAFSSRGQDEREVHILQIYRFFHDDLTAAFEASARRMEKEGPTGDSQGMELYLYMVADDDEAISLLQNGVVASTSTHHDEATDNWVFLFSNPLVALQFYKGSIGELEPFSDNETDDGAQPQTLSEDGSTTTLASGTLVESFNLFLCQVRMQQTIELFHPEMGRLSSLDALHSVASPRGSVLPPPTTAFLQLELGDRDSWSPSSSGGHVYMGRRAAVHAQVLPQFVLLCSKRDELTADSHSAGRRVEEQAPSSELLLAQFQQQLRVEVDAYHSRLYHEVDPATVRVQAQFKHESEQLRQRLRDNEDRISLEKLEQERILRSLRAGGGEKADRRLRQAK</sequence>
<dbReference type="SMART" id="SM00369">
    <property type="entry name" value="LRR_TYP"/>
    <property type="match status" value="3"/>
</dbReference>
<evidence type="ECO:0000256" key="1">
    <source>
        <dbReference type="ARBA" id="ARBA00022614"/>
    </source>
</evidence>
<dbReference type="InterPro" id="IPR050836">
    <property type="entry name" value="SDS22/Internalin_LRR"/>
</dbReference>
<dbReference type="PROSITE" id="PS51450">
    <property type="entry name" value="LRR"/>
    <property type="match status" value="4"/>
</dbReference>
<dbReference type="InterPro" id="IPR003591">
    <property type="entry name" value="Leu-rich_rpt_typical-subtyp"/>
</dbReference>
<protein>
    <submittedName>
        <fullName evidence="5">Uncharacterized protein</fullName>
    </submittedName>
</protein>
<dbReference type="SMART" id="SM00365">
    <property type="entry name" value="LRR_SD22"/>
    <property type="match status" value="5"/>
</dbReference>
<dbReference type="EMBL" id="JAGDFM010000020">
    <property type="protein sequence ID" value="KAG7391488.1"/>
    <property type="molecule type" value="Genomic_DNA"/>
</dbReference>
<dbReference type="PANTHER" id="PTHR46652">
    <property type="entry name" value="LEUCINE-RICH REPEAT AND IQ DOMAIN-CONTAINING PROTEIN 1-RELATED"/>
    <property type="match status" value="1"/>
</dbReference>
<dbReference type="OrthoDB" id="7451790at2759"/>
<proteinExistence type="predicted"/>
<feature type="region of interest" description="Disordered" evidence="4">
    <location>
        <begin position="518"/>
        <end position="538"/>
    </location>
</feature>
<dbReference type="PANTHER" id="PTHR46652:SF3">
    <property type="entry name" value="LEUCINE-RICH REPEAT-CONTAINING PROTEIN 9"/>
    <property type="match status" value="1"/>
</dbReference>
<dbReference type="AlphaFoldDB" id="A0A8T1WFY9"/>
<name>A0A8T1WFY9_9STRA</name>
<feature type="compositionally biased region" description="Polar residues" evidence="4">
    <location>
        <begin position="528"/>
        <end position="538"/>
    </location>
</feature>
<keyword evidence="6" id="KW-1185">Reference proteome</keyword>
<evidence type="ECO:0000256" key="4">
    <source>
        <dbReference type="SAM" id="MobiDB-lite"/>
    </source>
</evidence>
<dbReference type="InterPro" id="IPR001611">
    <property type="entry name" value="Leu-rich_rpt"/>
</dbReference>
<evidence type="ECO:0000256" key="3">
    <source>
        <dbReference type="SAM" id="Coils"/>
    </source>
</evidence>
<dbReference type="Proteomes" id="UP000694044">
    <property type="component" value="Unassembled WGS sequence"/>
</dbReference>
<evidence type="ECO:0000313" key="6">
    <source>
        <dbReference type="Proteomes" id="UP000694044"/>
    </source>
</evidence>
<accession>A0A8T1WFY9</accession>
<keyword evidence="2" id="KW-0677">Repeat</keyword>
<dbReference type="Pfam" id="PF14580">
    <property type="entry name" value="LRR_9"/>
    <property type="match status" value="1"/>
</dbReference>
<feature type="coiled-coil region" evidence="3">
    <location>
        <begin position="695"/>
        <end position="722"/>
    </location>
</feature>
<organism evidence="5 6">
    <name type="scientific">Phytophthora pseudosyringae</name>
    <dbReference type="NCBI Taxonomy" id="221518"/>
    <lineage>
        <taxon>Eukaryota</taxon>
        <taxon>Sar</taxon>
        <taxon>Stramenopiles</taxon>
        <taxon>Oomycota</taxon>
        <taxon>Peronosporomycetes</taxon>
        <taxon>Peronosporales</taxon>
        <taxon>Peronosporaceae</taxon>
        <taxon>Phytophthora</taxon>
    </lineage>
</organism>
<keyword evidence="1" id="KW-0433">Leucine-rich repeat</keyword>
<keyword evidence="3" id="KW-0175">Coiled coil</keyword>
<evidence type="ECO:0000256" key="2">
    <source>
        <dbReference type="ARBA" id="ARBA00022737"/>
    </source>
</evidence>
<evidence type="ECO:0000313" key="5">
    <source>
        <dbReference type="EMBL" id="KAG7391488.1"/>
    </source>
</evidence>
<gene>
    <name evidence="5" type="ORF">PHYPSEUDO_004558</name>
</gene>
<reference evidence="5" key="1">
    <citation type="submission" date="2021-02" db="EMBL/GenBank/DDBJ databases">
        <authorList>
            <person name="Palmer J.M."/>
        </authorList>
    </citation>
    <scope>NUCLEOTIDE SEQUENCE</scope>
    <source>
        <strain evidence="5">SCRP734</strain>
    </source>
</reference>
<comment type="caution">
    <text evidence="5">The sequence shown here is derived from an EMBL/GenBank/DDBJ whole genome shotgun (WGS) entry which is preliminary data.</text>
</comment>